<dbReference type="EMBL" id="MJBS01000081">
    <property type="protein sequence ID" value="OHE95562.1"/>
    <property type="molecule type" value="Genomic_DNA"/>
</dbReference>
<dbReference type="AlphaFoldDB" id="A0A1G4B2N2"/>
<dbReference type="GeneID" id="34562291"/>
<dbReference type="Proteomes" id="UP000176998">
    <property type="component" value="Unassembled WGS sequence"/>
</dbReference>
<proteinExistence type="predicted"/>
<accession>A0A1G4B2N2</accession>
<protein>
    <submittedName>
        <fullName evidence="1">Uncharacterized protein</fullName>
    </submittedName>
</protein>
<evidence type="ECO:0000313" key="1">
    <source>
        <dbReference type="EMBL" id="OHE95562.1"/>
    </source>
</evidence>
<reference evidence="1 2" key="1">
    <citation type="submission" date="2016-09" db="EMBL/GenBank/DDBJ databases">
        <authorList>
            <person name="Capua I."/>
            <person name="De Benedictis P."/>
            <person name="Joannis T."/>
            <person name="Lombin L.H."/>
            <person name="Cattoli G."/>
        </authorList>
    </citation>
    <scope>NUCLEOTIDE SEQUENCE [LARGE SCALE GENOMIC DNA]</scope>
    <source>
        <strain evidence="1 2">IMI 309357</strain>
    </source>
</reference>
<evidence type="ECO:0000313" key="2">
    <source>
        <dbReference type="Proteomes" id="UP000176998"/>
    </source>
</evidence>
<organism evidence="1 2">
    <name type="scientific">Colletotrichum orchidophilum</name>
    <dbReference type="NCBI Taxonomy" id="1209926"/>
    <lineage>
        <taxon>Eukaryota</taxon>
        <taxon>Fungi</taxon>
        <taxon>Dikarya</taxon>
        <taxon>Ascomycota</taxon>
        <taxon>Pezizomycotina</taxon>
        <taxon>Sordariomycetes</taxon>
        <taxon>Hypocreomycetidae</taxon>
        <taxon>Glomerellales</taxon>
        <taxon>Glomerellaceae</taxon>
        <taxon>Colletotrichum</taxon>
    </lineage>
</organism>
<sequence>MGLSTGRSEWKATGWTWHRTVLHRAPRDAHSWLRGFSTVEDVSPGCDPSPGEDMFWTLGELGLVAFGESRRL</sequence>
<keyword evidence="2" id="KW-1185">Reference proteome</keyword>
<dbReference type="RefSeq" id="XP_022472723.1">
    <property type="nucleotide sequence ID" value="XM_022620781.1"/>
</dbReference>
<comment type="caution">
    <text evidence="1">The sequence shown here is derived from an EMBL/GenBank/DDBJ whole genome shotgun (WGS) entry which is preliminary data.</text>
</comment>
<gene>
    <name evidence="1" type="ORF">CORC01_09152</name>
</gene>
<name>A0A1G4B2N2_9PEZI</name>